<dbReference type="HOGENOM" id="CLU_699832_0_0_3"/>
<proteinExistence type="predicted"/>
<feature type="repeat" description="TPR" evidence="3">
    <location>
        <begin position="324"/>
        <end position="357"/>
    </location>
</feature>
<reference evidence="4" key="1">
    <citation type="submission" date="2006-06" db="EMBL/GenBank/DDBJ databases">
        <title>Complete sequence of Trichodesmium erythraeum IMS101.</title>
        <authorList>
            <consortium name="US DOE Joint Genome Institute"/>
            <person name="Copeland A."/>
            <person name="Lucas S."/>
            <person name="Lapidus A."/>
            <person name="Barry K."/>
            <person name="Detter J.C."/>
            <person name="Glavina del Rio T."/>
            <person name="Hammon N."/>
            <person name="Israni S."/>
            <person name="Dalin E."/>
            <person name="Tice H."/>
            <person name="Pitluck S."/>
            <person name="Kiss H."/>
            <person name="Munk A.C."/>
            <person name="Brettin T."/>
            <person name="Bruce D."/>
            <person name="Han C."/>
            <person name="Tapia R."/>
            <person name="Gilna P."/>
            <person name="Schmutz J."/>
            <person name="Larimer F."/>
            <person name="Land M."/>
            <person name="Hauser L."/>
            <person name="Kyrpides N."/>
            <person name="Kim E."/>
            <person name="Richardson P."/>
        </authorList>
    </citation>
    <scope>NUCLEOTIDE SEQUENCE [LARGE SCALE GENOMIC DNA]</scope>
    <source>
        <strain evidence="4">IMS101</strain>
    </source>
</reference>
<accession>Q110Z8</accession>
<dbReference type="InterPro" id="IPR051685">
    <property type="entry name" value="Ycf3/AcsC/BcsC/TPR_MFPF"/>
</dbReference>
<sequence length="390" mass="44257">MFRRIWQWLKSLWGNFLGLFSRPQIKPTDPKPLSESLPPLTDTDYDFLFGQLLEGIAQGWYPERVKNFFDDLGERGKAESWLEWLQRFGKRLLASPKPNDELAQRMVRFAHLTQTLPSLHTLGDLANNIGTELLSRDNSGAIWEYDGPDSNFSPPPQASLGENQENEDLENLVVKLQENPNLLATVAQQLGIQTSDPRVVIQAMVSELGVGVEIQQSAEQNSEIWAKLGLEQAKAGDFAGAVDSWESALVLKPDYHQVWYNRGKALVQLGRYESAITSHDKALEIKSDDYLAWNNRGEALGKLERWEEAITSCDKALEINSDYYLAWYNKANFLVSLGNLTQAVNCYDKALEIKPNFYDGWYERGNVFKDLGLMAEAYESWEKAGEIQPE</sequence>
<dbReference type="OrthoDB" id="561288at2"/>
<evidence type="ECO:0000313" key="4">
    <source>
        <dbReference type="EMBL" id="ABG51926.1"/>
    </source>
</evidence>
<evidence type="ECO:0000256" key="2">
    <source>
        <dbReference type="ARBA" id="ARBA00022803"/>
    </source>
</evidence>
<dbReference type="PANTHER" id="PTHR44943:SF8">
    <property type="entry name" value="TPR REPEAT-CONTAINING PROTEIN MJ0263"/>
    <property type="match status" value="1"/>
</dbReference>
<dbReference type="RefSeq" id="WP_011612287.1">
    <property type="nucleotide sequence ID" value="NC_008312.1"/>
</dbReference>
<dbReference type="STRING" id="203124.Tery_2742"/>
<keyword evidence="2 3" id="KW-0802">TPR repeat</keyword>
<dbReference type="Pfam" id="PF13432">
    <property type="entry name" value="TPR_16"/>
    <property type="match status" value="1"/>
</dbReference>
<dbReference type="Pfam" id="PF00515">
    <property type="entry name" value="TPR_1"/>
    <property type="match status" value="1"/>
</dbReference>
<dbReference type="SMART" id="SM00028">
    <property type="entry name" value="TPR"/>
    <property type="match status" value="5"/>
</dbReference>
<evidence type="ECO:0000256" key="3">
    <source>
        <dbReference type="PROSITE-ProRule" id="PRU00339"/>
    </source>
</evidence>
<organism evidence="4">
    <name type="scientific">Trichodesmium erythraeum (strain IMS101)</name>
    <dbReference type="NCBI Taxonomy" id="203124"/>
    <lineage>
        <taxon>Bacteria</taxon>
        <taxon>Bacillati</taxon>
        <taxon>Cyanobacteriota</taxon>
        <taxon>Cyanophyceae</taxon>
        <taxon>Oscillatoriophycideae</taxon>
        <taxon>Oscillatoriales</taxon>
        <taxon>Microcoleaceae</taxon>
        <taxon>Trichodesmium</taxon>
    </lineage>
</organism>
<feature type="repeat" description="TPR" evidence="3">
    <location>
        <begin position="256"/>
        <end position="289"/>
    </location>
</feature>
<dbReference type="InterPro" id="IPR011990">
    <property type="entry name" value="TPR-like_helical_dom_sf"/>
</dbReference>
<dbReference type="SUPFAM" id="SSF48439">
    <property type="entry name" value="Protein prenylyltransferase"/>
    <property type="match status" value="1"/>
</dbReference>
<feature type="repeat" description="TPR" evidence="3">
    <location>
        <begin position="222"/>
        <end position="255"/>
    </location>
</feature>
<dbReference type="Gene3D" id="1.25.40.10">
    <property type="entry name" value="Tetratricopeptide repeat domain"/>
    <property type="match status" value="2"/>
</dbReference>
<dbReference type="PROSITE" id="PS50293">
    <property type="entry name" value="TPR_REGION"/>
    <property type="match status" value="2"/>
</dbReference>
<dbReference type="KEGG" id="ter:Tery_2742"/>
<dbReference type="PROSITE" id="PS50005">
    <property type="entry name" value="TPR"/>
    <property type="match status" value="4"/>
</dbReference>
<keyword evidence="1" id="KW-0677">Repeat</keyword>
<protein>
    <submittedName>
        <fullName evidence="4">Tetratricopeptide TPR_2</fullName>
    </submittedName>
</protein>
<dbReference type="Pfam" id="PF13414">
    <property type="entry name" value="TPR_11"/>
    <property type="match status" value="1"/>
</dbReference>
<dbReference type="InterPro" id="IPR019734">
    <property type="entry name" value="TPR_rpt"/>
</dbReference>
<feature type="repeat" description="TPR" evidence="3">
    <location>
        <begin position="290"/>
        <end position="323"/>
    </location>
</feature>
<dbReference type="PANTHER" id="PTHR44943">
    <property type="entry name" value="CELLULOSE SYNTHASE OPERON PROTEIN C"/>
    <property type="match status" value="1"/>
</dbReference>
<evidence type="ECO:0000256" key="1">
    <source>
        <dbReference type="ARBA" id="ARBA00022737"/>
    </source>
</evidence>
<name>Q110Z8_TRIEI</name>
<dbReference type="eggNOG" id="COG0457">
    <property type="taxonomic scope" value="Bacteria"/>
</dbReference>
<gene>
    <name evidence="4" type="ordered locus">Tery_2742</name>
</gene>
<dbReference type="AlphaFoldDB" id="Q110Z8"/>
<dbReference type="EMBL" id="CP000393">
    <property type="protein sequence ID" value="ABG51926.1"/>
    <property type="molecule type" value="Genomic_DNA"/>
</dbReference>